<reference evidence="8 10" key="2">
    <citation type="submission" date="2018-06" db="EMBL/GenBank/DDBJ databases">
        <authorList>
            <consortium name="Pathogen Informatics"/>
            <person name="Doyle S."/>
        </authorList>
    </citation>
    <scope>NUCLEOTIDE SEQUENCE [LARGE SCALE GENOMIC DNA]</scope>
    <source>
        <strain evidence="8 10">NCTC13492</strain>
    </source>
</reference>
<dbReference type="InterPro" id="IPR004839">
    <property type="entry name" value="Aminotransferase_I/II_large"/>
</dbReference>
<keyword evidence="5" id="KW-0804">Transcription</keyword>
<feature type="domain" description="HTH gntR-type" evidence="6">
    <location>
        <begin position="31"/>
        <end position="99"/>
    </location>
</feature>
<evidence type="ECO:0000313" key="8">
    <source>
        <dbReference type="EMBL" id="SQB26881.1"/>
    </source>
</evidence>
<dbReference type="SMART" id="SM00345">
    <property type="entry name" value="HTH_GNTR"/>
    <property type="match status" value="1"/>
</dbReference>
<evidence type="ECO:0000313" key="10">
    <source>
        <dbReference type="Proteomes" id="UP000251670"/>
    </source>
</evidence>
<dbReference type="Pfam" id="PF00392">
    <property type="entry name" value="GntR"/>
    <property type="match status" value="1"/>
</dbReference>
<keyword evidence="2" id="KW-0663">Pyridoxal phosphate</keyword>
<proteinExistence type="inferred from homology"/>
<dbReference type="InterPro" id="IPR015421">
    <property type="entry name" value="PyrdxlP-dep_Trfase_major"/>
</dbReference>
<dbReference type="SUPFAM" id="SSF53383">
    <property type="entry name" value="PLP-dependent transferases"/>
    <property type="match status" value="1"/>
</dbReference>
<dbReference type="PANTHER" id="PTHR46577">
    <property type="entry name" value="HTH-TYPE TRANSCRIPTIONAL REGULATORY PROTEIN GABR"/>
    <property type="match status" value="1"/>
</dbReference>
<dbReference type="GO" id="GO:0003677">
    <property type="term" value="F:DNA binding"/>
    <property type="evidence" value="ECO:0007669"/>
    <property type="project" value="UniProtKB-KW"/>
</dbReference>
<accession>A0A2X2VMI3</accession>
<evidence type="ECO:0000256" key="2">
    <source>
        <dbReference type="ARBA" id="ARBA00022898"/>
    </source>
</evidence>
<evidence type="ECO:0000256" key="3">
    <source>
        <dbReference type="ARBA" id="ARBA00023015"/>
    </source>
</evidence>
<dbReference type="Gene3D" id="1.10.10.10">
    <property type="entry name" value="Winged helix-like DNA-binding domain superfamily/Winged helix DNA-binding domain"/>
    <property type="match status" value="1"/>
</dbReference>
<dbReference type="AlphaFoldDB" id="A0A2X2VMI3"/>
<evidence type="ECO:0000256" key="5">
    <source>
        <dbReference type="ARBA" id="ARBA00023163"/>
    </source>
</evidence>
<dbReference type="InterPro" id="IPR000524">
    <property type="entry name" value="Tscrpt_reg_HTH_GntR"/>
</dbReference>
<dbReference type="InterPro" id="IPR051446">
    <property type="entry name" value="HTH_trans_reg/aminotransferase"/>
</dbReference>
<keyword evidence="4" id="KW-0238">DNA-binding</keyword>
<dbReference type="Pfam" id="PF00155">
    <property type="entry name" value="Aminotran_1_2"/>
    <property type="match status" value="1"/>
</dbReference>
<keyword evidence="7" id="KW-0808">Transferase</keyword>
<dbReference type="PANTHER" id="PTHR46577:SF1">
    <property type="entry name" value="HTH-TYPE TRANSCRIPTIONAL REGULATORY PROTEIN GABR"/>
    <property type="match status" value="1"/>
</dbReference>
<dbReference type="PROSITE" id="PS50949">
    <property type="entry name" value="HTH_GNTR"/>
    <property type="match status" value="1"/>
</dbReference>
<dbReference type="GO" id="GO:0030170">
    <property type="term" value="F:pyridoxal phosphate binding"/>
    <property type="evidence" value="ECO:0007669"/>
    <property type="project" value="InterPro"/>
</dbReference>
<dbReference type="CDD" id="cd00609">
    <property type="entry name" value="AAT_like"/>
    <property type="match status" value="1"/>
</dbReference>
<reference evidence="7 9" key="1">
    <citation type="submission" date="2016-10" db="EMBL/GenBank/DDBJ databases">
        <authorList>
            <person name="Varghese N."/>
            <person name="Submissions S."/>
        </authorList>
    </citation>
    <scope>NUCLEOTIDE SEQUENCE [LARGE SCALE GENOMIC DNA]</scope>
    <source>
        <strain evidence="7 9">DSM 19299</strain>
    </source>
</reference>
<evidence type="ECO:0000259" key="6">
    <source>
        <dbReference type="PROSITE" id="PS50949"/>
    </source>
</evidence>
<protein>
    <submittedName>
        <fullName evidence="7">GntR family transcriptional regulator / MocR family aminotransferase</fullName>
    </submittedName>
    <submittedName>
        <fullName evidence="8">HTH-type transcriptional regulatory protein gabR</fullName>
    </submittedName>
</protein>
<dbReference type="Proteomes" id="UP000251670">
    <property type="component" value="Unassembled WGS sequence"/>
</dbReference>
<dbReference type="InterPro" id="IPR036390">
    <property type="entry name" value="WH_DNA-bd_sf"/>
</dbReference>
<evidence type="ECO:0000256" key="4">
    <source>
        <dbReference type="ARBA" id="ARBA00023125"/>
    </source>
</evidence>
<dbReference type="CDD" id="cd07377">
    <property type="entry name" value="WHTH_GntR"/>
    <property type="match status" value="1"/>
</dbReference>
<evidence type="ECO:0000313" key="7">
    <source>
        <dbReference type="EMBL" id="SDI37699.1"/>
    </source>
</evidence>
<dbReference type="SUPFAM" id="SSF46785">
    <property type="entry name" value="Winged helix' DNA-binding domain"/>
    <property type="match status" value="1"/>
</dbReference>
<dbReference type="InterPro" id="IPR036388">
    <property type="entry name" value="WH-like_DNA-bd_sf"/>
</dbReference>
<comment type="similarity">
    <text evidence="1">In the C-terminal section; belongs to the class-I pyridoxal-phosphate-dependent aminotransferase family.</text>
</comment>
<dbReference type="InterPro" id="IPR015424">
    <property type="entry name" value="PyrdxlP-dep_Trfase"/>
</dbReference>
<evidence type="ECO:0000313" key="9">
    <source>
        <dbReference type="Proteomes" id="UP000199426"/>
    </source>
</evidence>
<organism evidence="8 10">
    <name type="scientific">Chryseobacterium jejuense</name>
    <dbReference type="NCBI Taxonomy" id="445960"/>
    <lineage>
        <taxon>Bacteria</taxon>
        <taxon>Pseudomonadati</taxon>
        <taxon>Bacteroidota</taxon>
        <taxon>Flavobacteriia</taxon>
        <taxon>Flavobacteriales</taxon>
        <taxon>Weeksellaceae</taxon>
        <taxon>Chryseobacterium group</taxon>
        <taxon>Chryseobacterium</taxon>
    </lineage>
</organism>
<dbReference type="STRING" id="445960.SAMN05421542_1020"/>
<gene>
    <name evidence="8" type="primary">gabR_1</name>
    <name evidence="8" type="ORF">NCTC13492_00560</name>
    <name evidence="7" type="ORF">SAMN05421542_1020</name>
</gene>
<dbReference type="Proteomes" id="UP000199426">
    <property type="component" value="Unassembled WGS sequence"/>
</dbReference>
<keyword evidence="3" id="KW-0805">Transcription regulation</keyword>
<dbReference type="EMBL" id="UAWB01000002">
    <property type="protein sequence ID" value="SQB26881.1"/>
    <property type="molecule type" value="Genomic_DNA"/>
</dbReference>
<keyword evidence="7" id="KW-0032">Aminotransferase</keyword>
<dbReference type="EMBL" id="FNEG01000001">
    <property type="protein sequence ID" value="SDI37699.1"/>
    <property type="molecule type" value="Genomic_DNA"/>
</dbReference>
<dbReference type="GO" id="GO:0008483">
    <property type="term" value="F:transaminase activity"/>
    <property type="evidence" value="ECO:0007669"/>
    <property type="project" value="UniProtKB-KW"/>
</dbReference>
<keyword evidence="9" id="KW-1185">Reference proteome</keyword>
<sequence length="502" mass="57229">MAYICIPINIKHTAQMLPYKSLIEIDRTSSIPLYIQVCNYFISLITDGTLPPSEMLPSTRNLALLIGIDRNTVKLAYEELTSQGWTESIERKGVYVLSSLPILTQKNSNDAKNVGIKQEAFIWTNKFSHAILSKNFQKPQLAIDDGFPDVRLAPIDELMREYRSISRKFYGRNFLKYGNAKGSEHLRESLCKYLSTTRGLNVDINDMLITKGSQMGIYLSAQLLLEQGDHIAVGVSNYSTADEIFRQTGAKLLRIPIDEYGMDADYLEQVLKKKKIKAVYLIPHHHSPTTVTLSMERRLKFLKLAKEYKFAIIEDDYDFDFHYANKPFLPLASIDHNENVIYLGSVTKTFAPALRIGFMTGPSSFIHSATALRELIDRQGDTTLEEAFALLFNQGEMNRYYRKALKIYKQRRDIFCELLKVNFSNEIEFKVPEGGLAVWSVFDPDIDLIKLSDRALKNGLYMDNGLFYKNELFSTNGIRMGFASLDEKEMSEAVSILKKVIG</sequence>
<dbReference type="GO" id="GO:0003700">
    <property type="term" value="F:DNA-binding transcription factor activity"/>
    <property type="evidence" value="ECO:0007669"/>
    <property type="project" value="InterPro"/>
</dbReference>
<name>A0A2X2VMI3_CHRJE</name>
<evidence type="ECO:0000256" key="1">
    <source>
        <dbReference type="ARBA" id="ARBA00005384"/>
    </source>
</evidence>
<dbReference type="Gene3D" id="3.40.640.10">
    <property type="entry name" value="Type I PLP-dependent aspartate aminotransferase-like (Major domain)"/>
    <property type="match status" value="1"/>
</dbReference>